<dbReference type="NCBIfam" id="TIGR02937">
    <property type="entry name" value="sigma70-ECF"/>
    <property type="match status" value="1"/>
</dbReference>
<evidence type="ECO:0000256" key="3">
    <source>
        <dbReference type="ARBA" id="ARBA00023082"/>
    </source>
</evidence>
<dbReference type="Gene3D" id="1.10.10.10">
    <property type="entry name" value="Winged helix-like DNA-binding domain superfamily/Winged helix DNA-binding domain"/>
    <property type="match status" value="1"/>
</dbReference>
<organism evidence="8 9">
    <name type="scientific">Arthrobacter cheniae</name>
    <dbReference type="NCBI Taxonomy" id="1258888"/>
    <lineage>
        <taxon>Bacteria</taxon>
        <taxon>Bacillati</taxon>
        <taxon>Actinomycetota</taxon>
        <taxon>Actinomycetes</taxon>
        <taxon>Micrococcales</taxon>
        <taxon>Micrococcaceae</taxon>
        <taxon>Arthrobacter</taxon>
    </lineage>
</organism>
<keyword evidence="3" id="KW-0731">Sigma factor</keyword>
<dbReference type="AlphaFoldDB" id="A0A3A5M9N5"/>
<dbReference type="RefSeq" id="WP_120149695.1">
    <property type="nucleotide sequence ID" value="NZ_QZVT01000007.1"/>
</dbReference>
<dbReference type="PANTHER" id="PTHR43133:SF66">
    <property type="entry name" value="ECF RNA POLYMERASE SIGMA FACTOR SIGK"/>
    <property type="match status" value="1"/>
</dbReference>
<evidence type="ECO:0000259" key="7">
    <source>
        <dbReference type="Pfam" id="PF08281"/>
    </source>
</evidence>
<dbReference type="EMBL" id="QZVT01000007">
    <property type="protein sequence ID" value="RJT78082.1"/>
    <property type="molecule type" value="Genomic_DNA"/>
</dbReference>
<dbReference type="GO" id="GO:0003677">
    <property type="term" value="F:DNA binding"/>
    <property type="evidence" value="ECO:0007669"/>
    <property type="project" value="InterPro"/>
</dbReference>
<gene>
    <name evidence="8" type="ORF">D6T63_14160</name>
</gene>
<dbReference type="InterPro" id="IPR036388">
    <property type="entry name" value="WH-like_DNA-bd_sf"/>
</dbReference>
<dbReference type="GO" id="GO:0016987">
    <property type="term" value="F:sigma factor activity"/>
    <property type="evidence" value="ECO:0007669"/>
    <property type="project" value="UniProtKB-KW"/>
</dbReference>
<feature type="domain" description="RNA polymerase sigma-70 region 2" evidence="6">
    <location>
        <begin position="58"/>
        <end position="126"/>
    </location>
</feature>
<dbReference type="SUPFAM" id="SSF88946">
    <property type="entry name" value="Sigma2 domain of RNA polymerase sigma factors"/>
    <property type="match status" value="1"/>
</dbReference>
<dbReference type="SUPFAM" id="SSF88659">
    <property type="entry name" value="Sigma3 and sigma4 domains of RNA polymerase sigma factors"/>
    <property type="match status" value="1"/>
</dbReference>
<sequence length="218" mass="23826">MLTAQLPILAPPTRASSTGARAAPDAAGPRAGAGGHVCDVGALLMRVADGDVRAFDDLYERTAHRVYGLVRKVLVDVELSAETTQDVFLALWVGDAARFDPVQGSGMSWMMTLAHRRAVDRVRAEQAHRARDLRWGIKNRDVDYDQVADTVLQRAESDSVRSCLKALTPVQREAIELAYYAGMTYVQVADHLGVPVPTAKTRIRDGIRRLSSCLQDSV</sequence>
<keyword evidence="2" id="KW-0805">Transcription regulation</keyword>
<dbReference type="InterPro" id="IPR013249">
    <property type="entry name" value="RNA_pol_sigma70_r4_t2"/>
</dbReference>
<feature type="domain" description="RNA polymerase sigma factor 70 region 4 type 2" evidence="7">
    <location>
        <begin position="159"/>
        <end position="210"/>
    </location>
</feature>
<dbReference type="InterPro" id="IPR014284">
    <property type="entry name" value="RNA_pol_sigma-70_dom"/>
</dbReference>
<dbReference type="GO" id="GO:0006352">
    <property type="term" value="P:DNA-templated transcription initiation"/>
    <property type="evidence" value="ECO:0007669"/>
    <property type="project" value="InterPro"/>
</dbReference>
<dbReference type="PANTHER" id="PTHR43133">
    <property type="entry name" value="RNA POLYMERASE ECF-TYPE SIGMA FACTO"/>
    <property type="match status" value="1"/>
</dbReference>
<comment type="caution">
    <text evidence="8">The sequence shown here is derived from an EMBL/GenBank/DDBJ whole genome shotgun (WGS) entry which is preliminary data.</text>
</comment>
<evidence type="ECO:0000259" key="6">
    <source>
        <dbReference type="Pfam" id="PF04542"/>
    </source>
</evidence>
<evidence type="ECO:0000313" key="9">
    <source>
        <dbReference type="Proteomes" id="UP000272560"/>
    </source>
</evidence>
<evidence type="ECO:0000256" key="2">
    <source>
        <dbReference type="ARBA" id="ARBA00023015"/>
    </source>
</evidence>
<feature type="compositionally biased region" description="Low complexity" evidence="5">
    <location>
        <begin position="19"/>
        <end position="30"/>
    </location>
</feature>
<dbReference type="InterPro" id="IPR013325">
    <property type="entry name" value="RNA_pol_sigma_r2"/>
</dbReference>
<dbReference type="OrthoDB" id="9784272at2"/>
<dbReference type="InterPro" id="IPR007627">
    <property type="entry name" value="RNA_pol_sigma70_r2"/>
</dbReference>
<evidence type="ECO:0000256" key="4">
    <source>
        <dbReference type="ARBA" id="ARBA00023163"/>
    </source>
</evidence>
<keyword evidence="4" id="KW-0804">Transcription</keyword>
<dbReference type="Pfam" id="PF04542">
    <property type="entry name" value="Sigma70_r2"/>
    <property type="match status" value="1"/>
</dbReference>
<evidence type="ECO:0000256" key="5">
    <source>
        <dbReference type="SAM" id="MobiDB-lite"/>
    </source>
</evidence>
<dbReference type="InterPro" id="IPR039425">
    <property type="entry name" value="RNA_pol_sigma-70-like"/>
</dbReference>
<feature type="region of interest" description="Disordered" evidence="5">
    <location>
        <begin position="12"/>
        <end position="31"/>
    </location>
</feature>
<evidence type="ECO:0000313" key="8">
    <source>
        <dbReference type="EMBL" id="RJT78082.1"/>
    </source>
</evidence>
<comment type="similarity">
    <text evidence="1">Belongs to the sigma-70 factor family. ECF subfamily.</text>
</comment>
<protein>
    <submittedName>
        <fullName evidence="8">Sigma-70 family RNA polymerase sigma factor</fullName>
    </submittedName>
</protein>
<keyword evidence="9" id="KW-1185">Reference proteome</keyword>
<dbReference type="Pfam" id="PF08281">
    <property type="entry name" value="Sigma70_r4_2"/>
    <property type="match status" value="1"/>
</dbReference>
<evidence type="ECO:0000256" key="1">
    <source>
        <dbReference type="ARBA" id="ARBA00010641"/>
    </source>
</evidence>
<dbReference type="Gene3D" id="1.10.1740.10">
    <property type="match status" value="1"/>
</dbReference>
<name>A0A3A5M9N5_9MICC</name>
<dbReference type="NCBIfam" id="NF007228">
    <property type="entry name" value="PRK09646.1"/>
    <property type="match status" value="1"/>
</dbReference>
<reference evidence="8 9" key="1">
    <citation type="submission" date="2018-09" db="EMBL/GenBank/DDBJ databases">
        <title>Novel species of Arthrobacter.</title>
        <authorList>
            <person name="Liu Q."/>
            <person name="Xin Y.-H."/>
        </authorList>
    </citation>
    <scope>NUCLEOTIDE SEQUENCE [LARGE SCALE GENOMIC DNA]</scope>
    <source>
        <strain evidence="8 9">Hz2</strain>
    </source>
</reference>
<dbReference type="CDD" id="cd06171">
    <property type="entry name" value="Sigma70_r4"/>
    <property type="match status" value="1"/>
</dbReference>
<proteinExistence type="inferred from homology"/>
<accession>A0A3A5M9N5</accession>
<dbReference type="InterPro" id="IPR013324">
    <property type="entry name" value="RNA_pol_sigma_r3/r4-like"/>
</dbReference>
<dbReference type="Proteomes" id="UP000272560">
    <property type="component" value="Unassembled WGS sequence"/>
</dbReference>